<feature type="compositionally biased region" description="Basic and acidic residues" evidence="1">
    <location>
        <begin position="93"/>
        <end position="113"/>
    </location>
</feature>
<evidence type="ECO:0000256" key="1">
    <source>
        <dbReference type="SAM" id="MobiDB-lite"/>
    </source>
</evidence>
<gene>
    <name evidence="2" type="ORF">RSOL_505770</name>
</gene>
<feature type="region of interest" description="Disordered" evidence="1">
    <location>
        <begin position="43"/>
        <end position="64"/>
    </location>
</feature>
<evidence type="ECO:0000313" key="3">
    <source>
        <dbReference type="Proteomes" id="UP000030108"/>
    </source>
</evidence>
<comment type="caution">
    <text evidence="2">The sequence shown here is derived from an EMBL/GenBank/DDBJ whole genome shotgun (WGS) entry which is preliminary data.</text>
</comment>
<organism evidence="2 3">
    <name type="scientific">Rhizoctonia solani AG-3 Rhs1AP</name>
    <dbReference type="NCBI Taxonomy" id="1086054"/>
    <lineage>
        <taxon>Eukaryota</taxon>
        <taxon>Fungi</taxon>
        <taxon>Dikarya</taxon>
        <taxon>Basidiomycota</taxon>
        <taxon>Agaricomycotina</taxon>
        <taxon>Agaricomycetes</taxon>
        <taxon>Cantharellales</taxon>
        <taxon>Ceratobasidiaceae</taxon>
        <taxon>Rhizoctonia</taxon>
    </lineage>
</organism>
<sequence>MLVNGPVIQEGHSYRPIRLLHLHLPPLPRSPRQSSLLGRVGISDGQSHRHSVAVPERPEGGLGALAPRGAERLEWHEGGVRVVMPQRTYANDHAEEHPMANASTRDEPNHPRIEVPQGTADDTSVRPKIGAEWPVFALAQEAAHV</sequence>
<feature type="region of interest" description="Disordered" evidence="1">
    <location>
        <begin position="93"/>
        <end position="125"/>
    </location>
</feature>
<evidence type="ECO:0000313" key="2">
    <source>
        <dbReference type="EMBL" id="EUC66019.1"/>
    </source>
</evidence>
<dbReference type="EMBL" id="JATN01000310">
    <property type="protein sequence ID" value="EUC66019.1"/>
    <property type="molecule type" value="Genomic_DNA"/>
</dbReference>
<dbReference type="AlphaFoldDB" id="X8JQM2"/>
<accession>X8JQM2</accession>
<dbReference type="Proteomes" id="UP000030108">
    <property type="component" value="Unassembled WGS sequence"/>
</dbReference>
<name>X8JQM2_9AGAM</name>
<proteinExistence type="predicted"/>
<reference evidence="3" key="1">
    <citation type="journal article" date="2014" name="Genome Announc.">
        <title>Draft genome sequence of the plant-pathogenic soil fungus Rhizoctonia solani anastomosis group 3 strain Rhs1AP.</title>
        <authorList>
            <person name="Cubeta M.A."/>
            <person name="Thomas E."/>
            <person name="Dean R.A."/>
            <person name="Jabaji S."/>
            <person name="Neate S.M."/>
            <person name="Tavantzis S."/>
            <person name="Toda T."/>
            <person name="Vilgalys R."/>
            <person name="Bharathan N."/>
            <person name="Fedorova-Abrams N."/>
            <person name="Pakala S.B."/>
            <person name="Pakala S.M."/>
            <person name="Zafar N."/>
            <person name="Joardar V."/>
            <person name="Losada L."/>
            <person name="Nierman W.C."/>
        </authorList>
    </citation>
    <scope>NUCLEOTIDE SEQUENCE [LARGE SCALE GENOMIC DNA]</scope>
    <source>
        <strain evidence="3">AG-3</strain>
    </source>
</reference>
<protein>
    <submittedName>
        <fullName evidence="2">Uncharacterized protein</fullName>
    </submittedName>
</protein>